<dbReference type="PANTHER" id="PTHR43881:SF1">
    <property type="entry name" value="GAMMA-GLUTAMYLTRANSPEPTIDASE (AFU_ORTHOLOGUE AFUA_4G13580)"/>
    <property type="match status" value="1"/>
</dbReference>
<evidence type="ECO:0000313" key="3">
    <source>
        <dbReference type="Proteomes" id="UP001140011"/>
    </source>
</evidence>
<dbReference type="PANTHER" id="PTHR43881">
    <property type="entry name" value="GAMMA-GLUTAMYLTRANSPEPTIDASE (AFU_ORTHOLOGUE AFUA_4G13580)"/>
    <property type="match status" value="1"/>
</dbReference>
<dbReference type="AlphaFoldDB" id="A0A9W8H2V6"/>
<dbReference type="Gene3D" id="3.60.20.40">
    <property type="match status" value="1"/>
</dbReference>
<dbReference type="InterPro" id="IPR043138">
    <property type="entry name" value="GGT_lsub"/>
</dbReference>
<organism evidence="2 3">
    <name type="scientific">Coemansia pectinata</name>
    <dbReference type="NCBI Taxonomy" id="1052879"/>
    <lineage>
        <taxon>Eukaryota</taxon>
        <taxon>Fungi</taxon>
        <taxon>Fungi incertae sedis</taxon>
        <taxon>Zoopagomycota</taxon>
        <taxon>Kickxellomycotina</taxon>
        <taxon>Kickxellomycetes</taxon>
        <taxon>Kickxellales</taxon>
        <taxon>Kickxellaceae</taxon>
        <taxon>Coemansia</taxon>
    </lineage>
</organism>
<dbReference type="InterPro" id="IPR052896">
    <property type="entry name" value="GGT-like_enzyme"/>
</dbReference>
<sequence>MASTVRVNVHVPYTSRRSAIYGTRYMVASTQPLASQAGVRILERGGNAADAAVAVAAALGVTEPFSTGIGGDCFCLFYSAKDKTVRGLNGSGRAPAALSIERLASEFGITGSAIPLRSVHAATVPGAAAGWVDTVERFGSGKLGLVDILAPAIELAEEGFPVGELTSPFWRDKAELLKSASPNGHELLLDGEGPQVGQIFRNAGLAKTLRLLAREGKRGFYEGPIADAVIKSLQERGGVMAHADLQAHQSSFEDPISYEFHGYRLHECAPNGSGLVALIALGIIEELERQKAVPPVRDMEHNSSAYLHLIIEVLRLAFADARHYVCDPEWQSVPVYELLSEPYLQQRAALFDPGRAAADVKHGSPLGGSDTVYFTVADGEGNACSFINSIYTGFGTGIVPAGCGFAIHNRGCLFNLDQAHANCLEPGKRPYHTIIPAMVTQDNDLFMSYGIMGGYNQPQAHVQVMLNMVCFGMNPQAALDAPRICLQVEGGRVAIEDGVSPMAICQLQALGHSVYTETGLQRSVFGRGQVIRQQVDQRTGTRVLSAGSDPRADGQALGR</sequence>
<name>A0A9W8H2V6_9FUNG</name>
<accession>A0A9W8H2V6</accession>
<dbReference type="InterPro" id="IPR043137">
    <property type="entry name" value="GGT_ssub_C"/>
</dbReference>
<feature type="region of interest" description="Disordered" evidence="1">
    <location>
        <begin position="540"/>
        <end position="559"/>
    </location>
</feature>
<evidence type="ECO:0000256" key="1">
    <source>
        <dbReference type="SAM" id="MobiDB-lite"/>
    </source>
</evidence>
<evidence type="ECO:0000313" key="2">
    <source>
        <dbReference type="EMBL" id="KAJ2756816.1"/>
    </source>
</evidence>
<gene>
    <name evidence="2" type="ORF">GGI19_000542</name>
</gene>
<dbReference type="PRINTS" id="PR01210">
    <property type="entry name" value="GGTRANSPTASE"/>
</dbReference>
<protein>
    <recommendedName>
        <fullName evidence="4">Gamma-glutamyltransferase</fullName>
    </recommendedName>
</protein>
<dbReference type="InterPro" id="IPR029055">
    <property type="entry name" value="Ntn_hydrolases_N"/>
</dbReference>
<proteinExistence type="predicted"/>
<comment type="caution">
    <text evidence="2">The sequence shown here is derived from an EMBL/GenBank/DDBJ whole genome shotgun (WGS) entry which is preliminary data.</text>
</comment>
<dbReference type="Gene3D" id="1.10.246.130">
    <property type="match status" value="1"/>
</dbReference>
<dbReference type="Pfam" id="PF01019">
    <property type="entry name" value="G_glu_transpept"/>
    <property type="match status" value="1"/>
</dbReference>
<dbReference type="Proteomes" id="UP001140011">
    <property type="component" value="Unassembled WGS sequence"/>
</dbReference>
<reference evidence="2" key="1">
    <citation type="submission" date="2022-07" db="EMBL/GenBank/DDBJ databases">
        <title>Phylogenomic reconstructions and comparative analyses of Kickxellomycotina fungi.</title>
        <authorList>
            <person name="Reynolds N.K."/>
            <person name="Stajich J.E."/>
            <person name="Barry K."/>
            <person name="Grigoriev I.V."/>
            <person name="Crous P."/>
            <person name="Smith M.E."/>
        </authorList>
    </citation>
    <scope>NUCLEOTIDE SEQUENCE</scope>
    <source>
        <strain evidence="2">BCRC 34297</strain>
    </source>
</reference>
<dbReference type="OrthoDB" id="2015213at2759"/>
<dbReference type="SUPFAM" id="SSF56235">
    <property type="entry name" value="N-terminal nucleophile aminohydrolases (Ntn hydrolases)"/>
    <property type="match status" value="1"/>
</dbReference>
<dbReference type="EMBL" id="JANBUH010000015">
    <property type="protein sequence ID" value="KAJ2756816.1"/>
    <property type="molecule type" value="Genomic_DNA"/>
</dbReference>
<evidence type="ECO:0008006" key="4">
    <source>
        <dbReference type="Google" id="ProtNLM"/>
    </source>
</evidence>
<keyword evidence="3" id="KW-1185">Reference proteome</keyword>